<proteinExistence type="predicted"/>
<evidence type="ECO:0000313" key="2">
    <source>
        <dbReference type="EMBL" id="CAE6523840.1"/>
    </source>
</evidence>
<feature type="domain" description="Fungal-type protein kinase" evidence="1">
    <location>
        <begin position="118"/>
        <end position="199"/>
    </location>
</feature>
<dbReference type="InterPro" id="IPR040976">
    <property type="entry name" value="Pkinase_fungal"/>
</dbReference>
<gene>
    <name evidence="2" type="ORF">RDB_LOCUS169085</name>
</gene>
<dbReference type="Proteomes" id="UP000663843">
    <property type="component" value="Unassembled WGS sequence"/>
</dbReference>
<dbReference type="AlphaFoldDB" id="A0A8H3HEI1"/>
<protein>
    <recommendedName>
        <fullName evidence="1">Fungal-type protein kinase domain-containing protein</fullName>
    </recommendedName>
</protein>
<dbReference type="EMBL" id="CAJMWT010007234">
    <property type="protein sequence ID" value="CAE6523840.1"/>
    <property type="molecule type" value="Genomic_DNA"/>
</dbReference>
<sequence length="202" mass="23412">MCDIPAAPEVTLNALIDGVLATFPPYSLDPVCHTLASNNIIQDPHNNPKWKWLPQDPNTTQPYNLKSFNFFEQIVMAVINSQSPSERFESDLKFQATRESISLGSRHDSSCPDGFFYQQQSSSKLRWRDLIMPIVFSETENGRDRINGRSNVIEFMRLVMRNDSRRRFVRGLTCENTRVRLWYHDRCDVVGSREFDINKVHA</sequence>
<organism evidence="2 3">
    <name type="scientific">Rhizoctonia solani</name>
    <dbReference type="NCBI Taxonomy" id="456999"/>
    <lineage>
        <taxon>Eukaryota</taxon>
        <taxon>Fungi</taxon>
        <taxon>Dikarya</taxon>
        <taxon>Basidiomycota</taxon>
        <taxon>Agaricomycotina</taxon>
        <taxon>Agaricomycetes</taxon>
        <taxon>Cantharellales</taxon>
        <taxon>Ceratobasidiaceae</taxon>
        <taxon>Rhizoctonia</taxon>
    </lineage>
</organism>
<dbReference type="Pfam" id="PF17667">
    <property type="entry name" value="Pkinase_fungal"/>
    <property type="match status" value="1"/>
</dbReference>
<evidence type="ECO:0000313" key="3">
    <source>
        <dbReference type="Proteomes" id="UP000663843"/>
    </source>
</evidence>
<comment type="caution">
    <text evidence="2">The sequence shown here is derived from an EMBL/GenBank/DDBJ whole genome shotgun (WGS) entry which is preliminary data.</text>
</comment>
<name>A0A8H3HEI1_9AGAM</name>
<reference evidence="2" key="1">
    <citation type="submission" date="2021-01" db="EMBL/GenBank/DDBJ databases">
        <authorList>
            <person name="Kaushik A."/>
        </authorList>
    </citation>
    <scope>NUCLEOTIDE SEQUENCE</scope>
    <source>
        <strain evidence="2">AG2-2IIIB</strain>
    </source>
</reference>
<evidence type="ECO:0000259" key="1">
    <source>
        <dbReference type="Pfam" id="PF17667"/>
    </source>
</evidence>
<accession>A0A8H3HEI1</accession>